<dbReference type="RefSeq" id="WP_182172419.1">
    <property type="nucleotide sequence ID" value="NZ_JACFXU010000014.1"/>
</dbReference>
<evidence type="ECO:0000259" key="3">
    <source>
        <dbReference type="SMART" id="SM00822"/>
    </source>
</evidence>
<keyword evidence="5" id="KW-1185">Reference proteome</keyword>
<gene>
    <name evidence="4" type="ORF">H2508_09580</name>
</gene>
<comment type="caution">
    <text evidence="4">The sequence shown here is derived from an EMBL/GenBank/DDBJ whole genome shotgun (WGS) entry which is preliminary data.</text>
</comment>
<dbReference type="PANTHER" id="PTHR43639:SF1">
    <property type="entry name" value="SHORT-CHAIN DEHYDROGENASE_REDUCTASE FAMILY PROTEIN"/>
    <property type="match status" value="1"/>
</dbReference>
<keyword evidence="2" id="KW-0560">Oxidoreductase</keyword>
<accession>A0A7W2YK66</accession>
<evidence type="ECO:0000256" key="1">
    <source>
        <dbReference type="ARBA" id="ARBA00006484"/>
    </source>
</evidence>
<dbReference type="EMBL" id="JACFXU010000014">
    <property type="protein sequence ID" value="MBA6413359.1"/>
    <property type="molecule type" value="Genomic_DNA"/>
</dbReference>
<evidence type="ECO:0000313" key="5">
    <source>
        <dbReference type="Proteomes" id="UP000539350"/>
    </source>
</evidence>
<evidence type="ECO:0000313" key="4">
    <source>
        <dbReference type="EMBL" id="MBA6413359.1"/>
    </source>
</evidence>
<dbReference type="PRINTS" id="PR00081">
    <property type="entry name" value="GDHRDH"/>
</dbReference>
<dbReference type="InterPro" id="IPR036291">
    <property type="entry name" value="NAD(P)-bd_dom_sf"/>
</dbReference>
<dbReference type="Gene3D" id="3.40.50.720">
    <property type="entry name" value="NAD(P)-binding Rossmann-like Domain"/>
    <property type="match status" value="1"/>
</dbReference>
<feature type="domain" description="Ketoreductase" evidence="3">
    <location>
        <begin position="5"/>
        <end position="182"/>
    </location>
</feature>
<dbReference type="Proteomes" id="UP000539350">
    <property type="component" value="Unassembled WGS sequence"/>
</dbReference>
<name>A0A7W2YK66_9GAMM</name>
<dbReference type="Pfam" id="PF13561">
    <property type="entry name" value="adh_short_C2"/>
    <property type="match status" value="1"/>
</dbReference>
<sequence length="245" mass="25877">MKGARVAIVTGGGTGIGQATSKRLADEYAVVVVYSRSADGANNTVKAIVDRGGKACAMQADISVESEVIKLFEVVKEQYGRVDVVVNNAGIGHLKPFQDISMEEYDYIFNINTRGTFMMCREAARVMEDSGRIINVSTGATKSNASGQALYTASKIAVEGFTKVLARELGPRGIAVNVVSPGMTDTPMLEGGNPEKLRQYGAKAAAMQRCGEPEDIADAIAALVSDDCRWITGENISVSGGTSIV</sequence>
<dbReference type="GO" id="GO:0016491">
    <property type="term" value="F:oxidoreductase activity"/>
    <property type="evidence" value="ECO:0007669"/>
    <property type="project" value="UniProtKB-KW"/>
</dbReference>
<dbReference type="PRINTS" id="PR00080">
    <property type="entry name" value="SDRFAMILY"/>
</dbReference>
<dbReference type="SMART" id="SM00822">
    <property type="entry name" value="PKS_KR"/>
    <property type="match status" value="1"/>
</dbReference>
<organism evidence="4 5">
    <name type="scientific">Sediminihaliea albiluteola</name>
    <dbReference type="NCBI Taxonomy" id="2758564"/>
    <lineage>
        <taxon>Bacteria</taxon>
        <taxon>Pseudomonadati</taxon>
        <taxon>Pseudomonadota</taxon>
        <taxon>Gammaproteobacteria</taxon>
        <taxon>Cellvibrionales</taxon>
        <taxon>Halieaceae</taxon>
        <taxon>Sediminihaliea</taxon>
    </lineage>
</organism>
<dbReference type="InterPro" id="IPR057326">
    <property type="entry name" value="KR_dom"/>
</dbReference>
<dbReference type="PANTHER" id="PTHR43639">
    <property type="entry name" value="OXIDOREDUCTASE, SHORT-CHAIN DEHYDROGENASE/REDUCTASE FAMILY (AFU_ORTHOLOGUE AFUA_5G02870)"/>
    <property type="match status" value="1"/>
</dbReference>
<dbReference type="SUPFAM" id="SSF51735">
    <property type="entry name" value="NAD(P)-binding Rossmann-fold domains"/>
    <property type="match status" value="1"/>
</dbReference>
<evidence type="ECO:0000256" key="2">
    <source>
        <dbReference type="ARBA" id="ARBA00023002"/>
    </source>
</evidence>
<dbReference type="FunFam" id="3.40.50.720:FF:000084">
    <property type="entry name" value="Short-chain dehydrogenase reductase"/>
    <property type="match status" value="1"/>
</dbReference>
<dbReference type="InterPro" id="IPR002347">
    <property type="entry name" value="SDR_fam"/>
</dbReference>
<comment type="similarity">
    <text evidence="1">Belongs to the short-chain dehydrogenases/reductases (SDR) family.</text>
</comment>
<reference evidence="4 5" key="1">
    <citation type="submission" date="2020-07" db="EMBL/GenBank/DDBJ databases">
        <title>Halieaceae bacterium, F7430, whole genome shotgun sequencing project.</title>
        <authorList>
            <person name="Jiang S."/>
            <person name="Liu Z.W."/>
            <person name="Du Z.J."/>
        </authorList>
    </citation>
    <scope>NUCLEOTIDE SEQUENCE [LARGE SCALE GENOMIC DNA]</scope>
    <source>
        <strain evidence="4 5">F7430</strain>
    </source>
</reference>
<protein>
    <submittedName>
        <fullName evidence="4">SDR family oxidoreductase</fullName>
    </submittedName>
</protein>
<proteinExistence type="inferred from homology"/>
<dbReference type="AlphaFoldDB" id="A0A7W2YK66"/>